<proteinExistence type="predicted"/>
<name>A0A7J0EAV3_9ERIC</name>
<dbReference type="EMBL" id="BJWL01000002">
    <property type="protein sequence ID" value="GFY82787.1"/>
    <property type="molecule type" value="Genomic_DNA"/>
</dbReference>
<accession>A0A7J0EAV3</accession>
<sequence length="266" mass="29378">MKLNRAQQLVYGDAILLGMAIGRGGAGESKPERVNQSLLPTPSSTEKVVFGKIADPLATISCGGNISSSSSSKAASSPFQTFLGITGMDHEIPNDILVERPNPNEVASTVPGHDDCILVRTWLIPQAGLLFLISLMLKEVMARCGLTFMQVSTNFVRTAFVVDTLMRKEGLPFSTSDLLNVYTVVRPKREPGTNIFAGNHYLKLRNSQQPWSRMVTENPDNDLYLDEFVWVSKNWKFRPGDDGLWSFSRTYGSIDGGFNKPLQGRF</sequence>
<dbReference type="AlphaFoldDB" id="A0A7J0EAV3"/>
<protein>
    <submittedName>
        <fullName evidence="1">Uncharacterized protein</fullName>
    </submittedName>
</protein>
<dbReference type="Proteomes" id="UP000585474">
    <property type="component" value="Unassembled WGS sequence"/>
</dbReference>
<gene>
    <name evidence="1" type="ORF">Acr_02g0010270</name>
</gene>
<organism evidence="1 2">
    <name type="scientific">Actinidia rufa</name>
    <dbReference type="NCBI Taxonomy" id="165716"/>
    <lineage>
        <taxon>Eukaryota</taxon>
        <taxon>Viridiplantae</taxon>
        <taxon>Streptophyta</taxon>
        <taxon>Embryophyta</taxon>
        <taxon>Tracheophyta</taxon>
        <taxon>Spermatophyta</taxon>
        <taxon>Magnoliopsida</taxon>
        <taxon>eudicotyledons</taxon>
        <taxon>Gunneridae</taxon>
        <taxon>Pentapetalae</taxon>
        <taxon>asterids</taxon>
        <taxon>Ericales</taxon>
        <taxon>Actinidiaceae</taxon>
        <taxon>Actinidia</taxon>
    </lineage>
</organism>
<reference evidence="1 2" key="1">
    <citation type="submission" date="2019-07" db="EMBL/GenBank/DDBJ databases">
        <title>De Novo Assembly of kiwifruit Actinidia rufa.</title>
        <authorList>
            <person name="Sugita-Konishi S."/>
            <person name="Sato K."/>
            <person name="Mori E."/>
            <person name="Abe Y."/>
            <person name="Kisaki G."/>
            <person name="Hamano K."/>
            <person name="Suezawa K."/>
            <person name="Otani M."/>
            <person name="Fukuda T."/>
            <person name="Manabe T."/>
            <person name="Gomi K."/>
            <person name="Tabuchi M."/>
            <person name="Akimitsu K."/>
            <person name="Kataoka I."/>
        </authorList>
    </citation>
    <scope>NUCLEOTIDE SEQUENCE [LARGE SCALE GENOMIC DNA]</scope>
    <source>
        <strain evidence="2">cv. Fuchu</strain>
    </source>
</reference>
<keyword evidence="2" id="KW-1185">Reference proteome</keyword>
<evidence type="ECO:0000313" key="2">
    <source>
        <dbReference type="Proteomes" id="UP000585474"/>
    </source>
</evidence>
<dbReference type="OrthoDB" id="1102599at2759"/>
<evidence type="ECO:0000313" key="1">
    <source>
        <dbReference type="EMBL" id="GFY82787.1"/>
    </source>
</evidence>
<comment type="caution">
    <text evidence="1">The sequence shown here is derived from an EMBL/GenBank/DDBJ whole genome shotgun (WGS) entry which is preliminary data.</text>
</comment>